<evidence type="ECO:0000313" key="7">
    <source>
        <dbReference type="Proteomes" id="UP000319210"/>
    </source>
</evidence>
<protein>
    <submittedName>
        <fullName evidence="6">AraC family transcriptional regulator</fullName>
    </submittedName>
</protein>
<evidence type="ECO:0000313" key="6">
    <source>
        <dbReference type="EMBL" id="GEB48649.1"/>
    </source>
</evidence>
<evidence type="ECO:0000259" key="5">
    <source>
        <dbReference type="PROSITE" id="PS01124"/>
    </source>
</evidence>
<dbReference type="Gene3D" id="3.20.80.10">
    <property type="entry name" value="Regulatory factor, effector binding domain"/>
    <property type="match status" value="1"/>
</dbReference>
<dbReference type="PANTHER" id="PTHR47504:SF5">
    <property type="entry name" value="RIGHT ORIGIN-BINDING PROTEIN"/>
    <property type="match status" value="1"/>
</dbReference>
<dbReference type="InterPro" id="IPR011256">
    <property type="entry name" value="Reg_factor_effector_dom_sf"/>
</dbReference>
<dbReference type="Pfam" id="PF12833">
    <property type="entry name" value="HTH_18"/>
    <property type="match status" value="1"/>
</dbReference>
<dbReference type="GO" id="GO:0003700">
    <property type="term" value="F:DNA-binding transcription factor activity"/>
    <property type="evidence" value="ECO:0007669"/>
    <property type="project" value="InterPro"/>
</dbReference>
<keyword evidence="7" id="KW-1185">Reference proteome</keyword>
<dbReference type="EMBL" id="BJMM01000004">
    <property type="protein sequence ID" value="GEB48649.1"/>
    <property type="molecule type" value="Genomic_DNA"/>
</dbReference>
<sequence length="329" mass="36174">MVAEGVRDDGGRAVIEPDRNDRARPQRPRPGWESKGRLMISALNQLVDVVEEQLTEQLDVRALAAMLGTTEYHLRRMFSSLAGMPLSEYVRRRRMTVAAADIVRGDEDLLSIAVRHGYGSSEAFGRAFRAVHGAGPGDVRRDGGPLRSQPQLRFRLTVEGSTPMDTRIVDRPAFRLVGHAARVPLIHVGVNPHIQEHIASLPQEEHARLKGLSTTEPAGLLQVCDDADPDSREGTELTYLHGVAQGRDTPAPDDLDVIEVPGGMWAVFRTSGPHPDALQTTWAATATEWFPSNPWRLRPGPSIVAVLERAEDFSTATCELWLPVEAEAE</sequence>
<gene>
    <name evidence="6" type="ORF">SCA03_12000</name>
</gene>
<dbReference type="InterPro" id="IPR010499">
    <property type="entry name" value="AraC_E-bd"/>
</dbReference>
<accession>A0A4Y3QUL0</accession>
<dbReference type="InterPro" id="IPR018060">
    <property type="entry name" value="HTH_AraC"/>
</dbReference>
<dbReference type="SUPFAM" id="SSF46689">
    <property type="entry name" value="Homeodomain-like"/>
    <property type="match status" value="2"/>
</dbReference>
<name>A0A4Y3QUL0_STRCI</name>
<comment type="caution">
    <text evidence="6">The sequence shown here is derived from an EMBL/GenBank/DDBJ whole genome shotgun (WGS) entry which is preliminary data.</text>
</comment>
<dbReference type="SUPFAM" id="SSF55136">
    <property type="entry name" value="Probable bacterial effector-binding domain"/>
    <property type="match status" value="1"/>
</dbReference>
<feature type="region of interest" description="Disordered" evidence="4">
    <location>
        <begin position="1"/>
        <end position="33"/>
    </location>
</feature>
<dbReference type="InterPro" id="IPR009057">
    <property type="entry name" value="Homeodomain-like_sf"/>
</dbReference>
<dbReference type="PROSITE" id="PS01124">
    <property type="entry name" value="HTH_ARAC_FAMILY_2"/>
    <property type="match status" value="1"/>
</dbReference>
<evidence type="ECO:0000256" key="4">
    <source>
        <dbReference type="SAM" id="MobiDB-lite"/>
    </source>
</evidence>
<evidence type="ECO:0000256" key="3">
    <source>
        <dbReference type="ARBA" id="ARBA00023163"/>
    </source>
</evidence>
<evidence type="ECO:0000256" key="2">
    <source>
        <dbReference type="ARBA" id="ARBA00023125"/>
    </source>
</evidence>
<dbReference type="InterPro" id="IPR050959">
    <property type="entry name" value="MarA-like"/>
</dbReference>
<organism evidence="6 7">
    <name type="scientific">Streptomyces cacaoi</name>
    <dbReference type="NCBI Taxonomy" id="1898"/>
    <lineage>
        <taxon>Bacteria</taxon>
        <taxon>Bacillati</taxon>
        <taxon>Actinomycetota</taxon>
        <taxon>Actinomycetes</taxon>
        <taxon>Kitasatosporales</taxon>
        <taxon>Streptomycetaceae</taxon>
        <taxon>Streptomyces</taxon>
    </lineage>
</organism>
<reference evidence="6 7" key="1">
    <citation type="submission" date="2019-06" db="EMBL/GenBank/DDBJ databases">
        <title>Whole genome shotgun sequence of Streptomyces cacaoi subsp. cacaoi NBRC 12748.</title>
        <authorList>
            <person name="Hosoyama A."/>
            <person name="Uohara A."/>
            <person name="Ohji S."/>
            <person name="Ichikawa N."/>
        </authorList>
    </citation>
    <scope>NUCLEOTIDE SEQUENCE [LARGE SCALE GENOMIC DNA]</scope>
    <source>
        <strain evidence="6 7">NBRC 12748</strain>
    </source>
</reference>
<proteinExistence type="predicted"/>
<evidence type="ECO:0000256" key="1">
    <source>
        <dbReference type="ARBA" id="ARBA00023015"/>
    </source>
</evidence>
<keyword evidence="3" id="KW-0804">Transcription</keyword>
<keyword evidence="2" id="KW-0238">DNA-binding</keyword>
<dbReference type="SMART" id="SM00871">
    <property type="entry name" value="AraC_E_bind"/>
    <property type="match status" value="1"/>
</dbReference>
<dbReference type="InterPro" id="IPR029442">
    <property type="entry name" value="GyrI-like"/>
</dbReference>
<feature type="domain" description="HTH araC/xylS-type" evidence="5">
    <location>
        <begin position="44"/>
        <end position="142"/>
    </location>
</feature>
<dbReference type="AlphaFoldDB" id="A0A4Y3QUL0"/>
<dbReference type="GO" id="GO:0043565">
    <property type="term" value="F:sequence-specific DNA binding"/>
    <property type="evidence" value="ECO:0007669"/>
    <property type="project" value="InterPro"/>
</dbReference>
<dbReference type="PANTHER" id="PTHR47504">
    <property type="entry name" value="RIGHT ORIGIN-BINDING PROTEIN"/>
    <property type="match status" value="1"/>
</dbReference>
<dbReference type="SMART" id="SM00342">
    <property type="entry name" value="HTH_ARAC"/>
    <property type="match status" value="1"/>
</dbReference>
<dbReference type="Gene3D" id="1.10.10.60">
    <property type="entry name" value="Homeodomain-like"/>
    <property type="match status" value="1"/>
</dbReference>
<keyword evidence="1" id="KW-0805">Transcription regulation</keyword>
<dbReference type="Proteomes" id="UP000319210">
    <property type="component" value="Unassembled WGS sequence"/>
</dbReference>
<dbReference type="Pfam" id="PF06445">
    <property type="entry name" value="GyrI-like"/>
    <property type="match status" value="1"/>
</dbReference>